<dbReference type="Proteomes" id="UP000001514">
    <property type="component" value="Unassembled WGS sequence"/>
</dbReference>
<evidence type="ECO:0000313" key="2">
    <source>
        <dbReference type="Proteomes" id="UP000001514"/>
    </source>
</evidence>
<name>D8TET8_SELML</name>
<evidence type="ECO:0000313" key="1">
    <source>
        <dbReference type="EMBL" id="EFJ04825.1"/>
    </source>
</evidence>
<dbReference type="AlphaFoldDB" id="D8TET8"/>
<dbReference type="InParanoid" id="D8TET8"/>
<organism evidence="2">
    <name type="scientific">Selaginella moellendorffii</name>
    <name type="common">Spikemoss</name>
    <dbReference type="NCBI Taxonomy" id="88036"/>
    <lineage>
        <taxon>Eukaryota</taxon>
        <taxon>Viridiplantae</taxon>
        <taxon>Streptophyta</taxon>
        <taxon>Embryophyta</taxon>
        <taxon>Tracheophyta</taxon>
        <taxon>Lycopodiopsida</taxon>
        <taxon>Selaginellales</taxon>
        <taxon>Selaginellaceae</taxon>
        <taxon>Selaginella</taxon>
    </lineage>
</organism>
<accession>D8TET8</accession>
<protein>
    <submittedName>
        <fullName evidence="1">Uncharacterized protein</fullName>
    </submittedName>
</protein>
<dbReference type="EMBL" id="GL377748">
    <property type="protein sequence ID" value="EFJ04825.1"/>
    <property type="molecule type" value="Genomic_DNA"/>
</dbReference>
<sequence length="251" mass="29065">MGWASSVDSDASGPWPPSAASGLYLKEVAPSHSYGIKNGSYKTSNNEYGRFYNRHETPPTKKGPDNYWSRKCDLLHRCNMNCFQQLRKFYLGHWPGFTDDFLITSNYSSAKNREWLEHKIPWRTNTESWQKSSSKRSRNRFPQDSWKPPEIRLLDRLGLICPLLLKAVLHALLGVYCQNTRKGKHEEPDIFLELSVNMKNKVPWDLQAAATRARYFEIPSRVLLLEDSTVMVVMLPKMKKLVLDQLIDSSR</sequence>
<keyword evidence="2" id="KW-1185">Reference proteome</keyword>
<gene>
    <name evidence="1" type="ORF">SELMODRAFT_432049</name>
</gene>
<dbReference type="KEGG" id="smo:SELMODRAFT_432049"/>
<reference evidence="1 2" key="1">
    <citation type="journal article" date="2011" name="Science">
        <title>The Selaginella genome identifies genetic changes associated with the evolution of vascular plants.</title>
        <authorList>
            <person name="Banks J.A."/>
            <person name="Nishiyama T."/>
            <person name="Hasebe M."/>
            <person name="Bowman J.L."/>
            <person name="Gribskov M."/>
            <person name="dePamphilis C."/>
            <person name="Albert V.A."/>
            <person name="Aono N."/>
            <person name="Aoyama T."/>
            <person name="Ambrose B.A."/>
            <person name="Ashton N.W."/>
            <person name="Axtell M.J."/>
            <person name="Barker E."/>
            <person name="Barker M.S."/>
            <person name="Bennetzen J.L."/>
            <person name="Bonawitz N.D."/>
            <person name="Chapple C."/>
            <person name="Cheng C."/>
            <person name="Correa L.G."/>
            <person name="Dacre M."/>
            <person name="DeBarry J."/>
            <person name="Dreyer I."/>
            <person name="Elias M."/>
            <person name="Engstrom E.M."/>
            <person name="Estelle M."/>
            <person name="Feng L."/>
            <person name="Finet C."/>
            <person name="Floyd S.K."/>
            <person name="Frommer W.B."/>
            <person name="Fujita T."/>
            <person name="Gramzow L."/>
            <person name="Gutensohn M."/>
            <person name="Harholt J."/>
            <person name="Hattori M."/>
            <person name="Heyl A."/>
            <person name="Hirai T."/>
            <person name="Hiwatashi Y."/>
            <person name="Ishikawa M."/>
            <person name="Iwata M."/>
            <person name="Karol K.G."/>
            <person name="Koehler B."/>
            <person name="Kolukisaoglu U."/>
            <person name="Kubo M."/>
            <person name="Kurata T."/>
            <person name="Lalonde S."/>
            <person name="Li K."/>
            <person name="Li Y."/>
            <person name="Litt A."/>
            <person name="Lyons E."/>
            <person name="Manning G."/>
            <person name="Maruyama T."/>
            <person name="Michael T.P."/>
            <person name="Mikami K."/>
            <person name="Miyazaki S."/>
            <person name="Morinaga S."/>
            <person name="Murata T."/>
            <person name="Mueller-Roeber B."/>
            <person name="Nelson D.R."/>
            <person name="Obara M."/>
            <person name="Oguri Y."/>
            <person name="Olmstead R.G."/>
            <person name="Onodera N."/>
            <person name="Petersen B.L."/>
            <person name="Pils B."/>
            <person name="Prigge M."/>
            <person name="Rensing S.A."/>
            <person name="Riano-Pachon D.M."/>
            <person name="Roberts A.W."/>
            <person name="Sato Y."/>
            <person name="Scheller H.V."/>
            <person name="Schulz B."/>
            <person name="Schulz C."/>
            <person name="Shakirov E.V."/>
            <person name="Shibagaki N."/>
            <person name="Shinohara N."/>
            <person name="Shippen D.E."/>
            <person name="Soerensen I."/>
            <person name="Sotooka R."/>
            <person name="Sugimoto N."/>
            <person name="Sugita M."/>
            <person name="Sumikawa N."/>
            <person name="Tanurdzic M."/>
            <person name="Theissen G."/>
            <person name="Ulvskov P."/>
            <person name="Wakazuki S."/>
            <person name="Weng J.K."/>
            <person name="Willats W.W."/>
            <person name="Wipf D."/>
            <person name="Wolf P.G."/>
            <person name="Yang L."/>
            <person name="Zimmer A.D."/>
            <person name="Zhu Q."/>
            <person name="Mitros T."/>
            <person name="Hellsten U."/>
            <person name="Loque D."/>
            <person name="Otillar R."/>
            <person name="Salamov A."/>
            <person name="Schmutz J."/>
            <person name="Shapiro H."/>
            <person name="Lindquist E."/>
            <person name="Lucas S."/>
            <person name="Rokhsar D."/>
            <person name="Grigoriev I.V."/>
        </authorList>
    </citation>
    <scope>NUCLEOTIDE SEQUENCE [LARGE SCALE GENOMIC DNA]</scope>
</reference>
<dbReference type="HOGENOM" id="CLU_1108625_0_0_1"/>
<proteinExistence type="predicted"/>
<dbReference type="Gramene" id="EFJ04825">
    <property type="protein sequence ID" value="EFJ04825"/>
    <property type="gene ID" value="SELMODRAFT_432049"/>
</dbReference>